<evidence type="ECO:0000259" key="2">
    <source>
        <dbReference type="Pfam" id="PF19316"/>
    </source>
</evidence>
<dbReference type="Proteomes" id="UP000557566">
    <property type="component" value="Unassembled WGS sequence"/>
</dbReference>
<evidence type="ECO:0000313" key="3">
    <source>
        <dbReference type="EMBL" id="KAF4503859.1"/>
    </source>
</evidence>
<keyword evidence="1" id="KW-0812">Transmembrane</keyword>
<dbReference type="GO" id="GO:0051377">
    <property type="term" value="F:mannose-ethanolamine phosphotransferase activity"/>
    <property type="evidence" value="ECO:0007669"/>
    <property type="project" value="TreeGrafter"/>
</dbReference>
<evidence type="ECO:0000256" key="1">
    <source>
        <dbReference type="SAM" id="Phobius"/>
    </source>
</evidence>
<proteinExistence type="predicted"/>
<name>A0A8H4PJE3_9HYPO</name>
<dbReference type="Pfam" id="PF19316">
    <property type="entry name" value="PIGO_PIGG"/>
    <property type="match status" value="1"/>
</dbReference>
<dbReference type="PANTHER" id="PTHR23071:SF1">
    <property type="entry name" value="GPI ETHANOLAMINE PHOSPHATE TRANSFERASE 3"/>
    <property type="match status" value="1"/>
</dbReference>
<dbReference type="InterPro" id="IPR045687">
    <property type="entry name" value="PIGG/GPI7_C"/>
</dbReference>
<dbReference type="PANTHER" id="PTHR23071">
    <property type="entry name" value="PHOSPHATIDYLINOSITOL GLYCAN"/>
    <property type="match status" value="1"/>
</dbReference>
<protein>
    <recommendedName>
        <fullName evidence="2">GPI ethanolamine phosphate transferase 2 C-terminal domain-containing protein</fullName>
    </recommendedName>
</protein>
<dbReference type="OrthoDB" id="272139at2759"/>
<comment type="caution">
    <text evidence="3">The sequence shown here is derived from an EMBL/GenBank/DDBJ whole genome shotgun (WGS) entry which is preliminary data.</text>
</comment>
<organism evidence="3 4">
    <name type="scientific">Ophiocordyceps sinensis</name>
    <dbReference type="NCBI Taxonomy" id="72228"/>
    <lineage>
        <taxon>Eukaryota</taxon>
        <taxon>Fungi</taxon>
        <taxon>Dikarya</taxon>
        <taxon>Ascomycota</taxon>
        <taxon>Pezizomycotina</taxon>
        <taxon>Sordariomycetes</taxon>
        <taxon>Hypocreomycetidae</taxon>
        <taxon>Hypocreales</taxon>
        <taxon>Ophiocordycipitaceae</taxon>
        <taxon>Ophiocordyceps</taxon>
    </lineage>
</organism>
<feature type="domain" description="GPI ethanolamine phosphate transferase 2 C-terminal" evidence="2">
    <location>
        <begin position="2"/>
        <end position="130"/>
    </location>
</feature>
<dbReference type="GO" id="GO:0005789">
    <property type="term" value="C:endoplasmic reticulum membrane"/>
    <property type="evidence" value="ECO:0007669"/>
    <property type="project" value="TreeGrafter"/>
</dbReference>
<evidence type="ECO:0000313" key="4">
    <source>
        <dbReference type="Proteomes" id="UP000557566"/>
    </source>
</evidence>
<feature type="transmembrane region" description="Helical" evidence="1">
    <location>
        <begin position="113"/>
        <end position="135"/>
    </location>
</feature>
<feature type="transmembrane region" description="Helical" evidence="1">
    <location>
        <begin position="38"/>
        <end position="61"/>
    </location>
</feature>
<dbReference type="GO" id="GO:0006506">
    <property type="term" value="P:GPI anchor biosynthetic process"/>
    <property type="evidence" value="ECO:0007669"/>
    <property type="project" value="InterPro"/>
</dbReference>
<dbReference type="InterPro" id="IPR039524">
    <property type="entry name" value="PIGO/GPI13"/>
</dbReference>
<dbReference type="EMBL" id="JAAVMX010000013">
    <property type="protein sequence ID" value="KAF4503859.1"/>
    <property type="molecule type" value="Genomic_DNA"/>
</dbReference>
<keyword evidence="1" id="KW-1133">Transmembrane helix</keyword>
<gene>
    <name evidence="3" type="ORF">G6O67_008796</name>
</gene>
<accession>A0A8H4PJE3</accession>
<reference evidence="3 4" key="1">
    <citation type="journal article" date="2020" name="Genome Biol. Evol.">
        <title>A new high-quality draft genome assembly of the Chinese cordyceps Ophiocordyceps sinensis.</title>
        <authorList>
            <person name="Shu R."/>
            <person name="Zhang J."/>
            <person name="Meng Q."/>
            <person name="Zhang H."/>
            <person name="Zhou G."/>
            <person name="Li M."/>
            <person name="Wu P."/>
            <person name="Zhao Y."/>
            <person name="Chen C."/>
            <person name="Qin Q."/>
        </authorList>
    </citation>
    <scope>NUCLEOTIDE SEQUENCE [LARGE SCALE GENOMIC DNA]</scope>
    <source>
        <strain evidence="3 4">IOZ07</strain>
    </source>
</reference>
<sequence length="150" mass="16490">MLGNFYFFKTGHQAALSSIQWDSAFVPLFTMRYPWSPLVVVLNTFAGQILAATCVPLLVLWKTGPKQKGVLEAVARAAGVFAAYYAVEALATMAWAGWLRRHLMLYRVFSPRFMMAAALLLVLDVVVAAVTLAGLRSNTLSVSEVFGWAE</sequence>
<feature type="transmembrane region" description="Helical" evidence="1">
    <location>
        <begin position="73"/>
        <end position="98"/>
    </location>
</feature>
<keyword evidence="1" id="KW-0472">Membrane</keyword>
<dbReference type="AlphaFoldDB" id="A0A8H4PJE3"/>
<keyword evidence="4" id="KW-1185">Reference proteome</keyword>